<organism evidence="1 2">
    <name type="scientific">Trypanosoma rangeli</name>
    <dbReference type="NCBI Taxonomy" id="5698"/>
    <lineage>
        <taxon>Eukaryota</taxon>
        <taxon>Discoba</taxon>
        <taxon>Euglenozoa</taxon>
        <taxon>Kinetoplastea</taxon>
        <taxon>Metakinetoplastina</taxon>
        <taxon>Trypanosomatida</taxon>
        <taxon>Trypanosomatidae</taxon>
        <taxon>Trypanosoma</taxon>
        <taxon>Herpetosoma</taxon>
    </lineage>
</organism>
<dbReference type="GeneID" id="40330992"/>
<dbReference type="OMA" id="HLRHICV"/>
<dbReference type="Proteomes" id="UP000283634">
    <property type="component" value="Unassembled WGS sequence"/>
</dbReference>
<comment type="caution">
    <text evidence="1">The sequence shown here is derived from an EMBL/GenBank/DDBJ whole genome shotgun (WGS) entry which is preliminary data.</text>
</comment>
<dbReference type="RefSeq" id="XP_029236258.1">
    <property type="nucleotide sequence ID" value="XM_029383872.1"/>
</dbReference>
<keyword evidence="2" id="KW-1185">Reference proteome</keyword>
<proteinExistence type="predicted"/>
<dbReference type="EMBL" id="MKGL01000280">
    <property type="protein sequence ID" value="RNF01314.1"/>
    <property type="molecule type" value="Genomic_DNA"/>
</dbReference>
<dbReference type="OrthoDB" id="276706at2759"/>
<protein>
    <submittedName>
        <fullName evidence="1">Uncharacterized protein</fullName>
    </submittedName>
</protein>
<evidence type="ECO:0000313" key="1">
    <source>
        <dbReference type="EMBL" id="RNF01314.1"/>
    </source>
</evidence>
<gene>
    <name evidence="1" type="ORF">TraAM80_07059</name>
</gene>
<dbReference type="VEuPathDB" id="TriTrypDB:TRSC58_03104"/>
<dbReference type="SUPFAM" id="SSF110296">
    <property type="entry name" value="Oligoxyloglucan reducing end-specific cellobiohydrolase"/>
    <property type="match status" value="1"/>
</dbReference>
<accession>A0A3R7K7L8</accession>
<sequence length="524" mass="56652">MEDAVTLSSTLRRASPLTRRRALVILFAMRSCAQKHGITLSLASITTALEFSMAGKPIRFLFATGGHASVLRSHDRGGTWRIAYRVTGTSKDPINKPLSANDMTAMEDLVRLLPSSESEMKQKEDSRSHCSPTASATQITHVTALNSMVAVCGSHAFLAVSGDRGMTFVAVEEGAIYSCMKDERSASSGSVQVEGVSFLSEQLLLFFCKTQLFSIELIHHHHHRRQQPQLGAVALGHVSLVKVFATPIGCLKTLSQGTHCMRELFVSTKGALHYSSDGGRSFFTFPHKLGVIRVLESMDMVIRRCEVPQLPQALVTRMLCTTAEYMKNSKPEKYTYSAIAHPLGEDGSENAEQGVVDSGKVMMTVALPYCTENVHYRVLLVGGIGTSILPYDYTALLFIAATLNSSTNCSIRLGSLAQSVEYMPYIRSGAAEPTSIALCRRPGSNGCVLARSNASGVSLSSDMGKSWTTPTQAYTVAVVAMDGGEFACFNRRNVVSTINGSGTDIHSVPAELRVPYLTDAAVML</sequence>
<name>A0A3R7K7L8_TRYRA</name>
<dbReference type="AlphaFoldDB" id="A0A3R7K7L8"/>
<reference evidence="1 2" key="1">
    <citation type="journal article" date="2018" name="BMC Genomics">
        <title>Genomic comparison of Trypanosoma conorhini and Trypanosoma rangeli to Trypanosoma cruzi strains of high and low virulence.</title>
        <authorList>
            <person name="Bradwell K.R."/>
            <person name="Koparde V.N."/>
            <person name="Matveyev A.V."/>
            <person name="Serrano M.G."/>
            <person name="Alves J.M."/>
            <person name="Parikh H."/>
            <person name="Huang B."/>
            <person name="Lee V."/>
            <person name="Espinosa-Alvarez O."/>
            <person name="Ortiz P.A."/>
            <person name="Costa-Martins A.G."/>
            <person name="Teixeira M.M."/>
            <person name="Buck G.A."/>
        </authorList>
    </citation>
    <scope>NUCLEOTIDE SEQUENCE [LARGE SCALE GENOMIC DNA]</scope>
    <source>
        <strain evidence="1 2">AM80</strain>
    </source>
</reference>
<evidence type="ECO:0000313" key="2">
    <source>
        <dbReference type="Proteomes" id="UP000283634"/>
    </source>
</evidence>